<dbReference type="GO" id="GO:0000776">
    <property type="term" value="C:kinetochore"/>
    <property type="evidence" value="ECO:0007669"/>
    <property type="project" value="TreeGrafter"/>
</dbReference>
<accession>A0A2A2KST5</accession>
<dbReference type="SUPFAM" id="SSF56112">
    <property type="entry name" value="Protein kinase-like (PK-like)"/>
    <property type="match status" value="1"/>
</dbReference>
<dbReference type="PANTHER" id="PTHR24345">
    <property type="entry name" value="SERINE/THREONINE-PROTEIN KINASE PLK"/>
    <property type="match status" value="1"/>
</dbReference>
<evidence type="ECO:0000259" key="10">
    <source>
        <dbReference type="PROSITE" id="PS50011"/>
    </source>
</evidence>
<evidence type="ECO:0000256" key="1">
    <source>
        <dbReference type="ARBA" id="ARBA00001946"/>
    </source>
</evidence>
<keyword evidence="5" id="KW-0418">Kinase</keyword>
<evidence type="ECO:0000256" key="4">
    <source>
        <dbReference type="ARBA" id="ARBA00022741"/>
    </source>
</evidence>
<dbReference type="OrthoDB" id="408964at2759"/>
<dbReference type="SMART" id="SM00220">
    <property type="entry name" value="S_TKc"/>
    <property type="match status" value="1"/>
</dbReference>
<evidence type="ECO:0000256" key="9">
    <source>
        <dbReference type="RuleBase" id="RU000304"/>
    </source>
</evidence>
<evidence type="ECO:0000256" key="2">
    <source>
        <dbReference type="ARBA" id="ARBA00022527"/>
    </source>
</evidence>
<dbReference type="GO" id="GO:0005737">
    <property type="term" value="C:cytoplasm"/>
    <property type="evidence" value="ECO:0007669"/>
    <property type="project" value="TreeGrafter"/>
</dbReference>
<keyword evidence="2 9" id="KW-0723">Serine/threonine-protein kinase</keyword>
<dbReference type="PANTHER" id="PTHR24345:SF93">
    <property type="entry name" value="SERINE_THREONINE-PROTEIN KINASE PLK1"/>
    <property type="match status" value="1"/>
</dbReference>
<proteinExistence type="inferred from homology"/>
<reference evidence="11 12" key="1">
    <citation type="journal article" date="2017" name="Curr. Biol.">
        <title>Genome architecture and evolution of a unichromosomal asexual nematode.</title>
        <authorList>
            <person name="Fradin H."/>
            <person name="Zegar C."/>
            <person name="Gutwein M."/>
            <person name="Lucas J."/>
            <person name="Kovtun M."/>
            <person name="Corcoran D."/>
            <person name="Baugh L.R."/>
            <person name="Kiontke K."/>
            <person name="Gunsalus K."/>
            <person name="Fitch D.H."/>
            <person name="Piano F."/>
        </authorList>
    </citation>
    <scope>NUCLEOTIDE SEQUENCE [LARGE SCALE GENOMIC DNA]</scope>
    <source>
        <strain evidence="11">PF1309</strain>
    </source>
</reference>
<feature type="binding site" evidence="8">
    <location>
        <position position="63"/>
    </location>
    <ligand>
        <name>ATP</name>
        <dbReference type="ChEBI" id="CHEBI:30616"/>
    </ligand>
</feature>
<dbReference type="Proteomes" id="UP000218231">
    <property type="component" value="Unassembled WGS sequence"/>
</dbReference>
<evidence type="ECO:0000256" key="3">
    <source>
        <dbReference type="ARBA" id="ARBA00022679"/>
    </source>
</evidence>
<dbReference type="EMBL" id="LIAE01007793">
    <property type="protein sequence ID" value="PAV76969.1"/>
    <property type="molecule type" value="Genomic_DNA"/>
</dbReference>
<evidence type="ECO:0000256" key="7">
    <source>
        <dbReference type="ARBA" id="ARBA00022842"/>
    </source>
</evidence>
<evidence type="ECO:0000313" key="11">
    <source>
        <dbReference type="EMBL" id="PAV76969.1"/>
    </source>
</evidence>
<keyword evidence="7" id="KW-0460">Magnesium</keyword>
<dbReference type="PROSITE" id="PS00107">
    <property type="entry name" value="PROTEIN_KINASE_ATP"/>
    <property type="match status" value="1"/>
</dbReference>
<keyword evidence="12" id="KW-1185">Reference proteome</keyword>
<comment type="similarity">
    <text evidence="9">Belongs to the protein kinase superfamily.</text>
</comment>
<dbReference type="GO" id="GO:0004674">
    <property type="term" value="F:protein serine/threonine kinase activity"/>
    <property type="evidence" value="ECO:0007669"/>
    <property type="project" value="UniProtKB-KW"/>
</dbReference>
<organism evidence="11 12">
    <name type="scientific">Diploscapter pachys</name>
    <dbReference type="NCBI Taxonomy" id="2018661"/>
    <lineage>
        <taxon>Eukaryota</taxon>
        <taxon>Metazoa</taxon>
        <taxon>Ecdysozoa</taxon>
        <taxon>Nematoda</taxon>
        <taxon>Chromadorea</taxon>
        <taxon>Rhabditida</taxon>
        <taxon>Rhabditina</taxon>
        <taxon>Rhabditomorpha</taxon>
        <taxon>Rhabditoidea</taxon>
        <taxon>Rhabditidae</taxon>
        <taxon>Diploscapter</taxon>
    </lineage>
</organism>
<sequence length="244" mass="28160">MFLGSDTQLVVEGVVPDLLHVVPVGDDAVLDGVLQGKSFLGSGSFGLCYRFREIARGREVAVKVSKKNSPKEHKKMRQEADINRLFRHENVIQMFDYFMDKGQMYIVLEYCSNNSLKELLNRRTTITESECRYYIRQIVAGVEHIHSQKYVHRDLKLENVFLNEQLRAKIGDFGMSAKIRNDLPRKSFCGTPNYMAPEIVEEEAYYFEVDIWSIGCMLYALLYGKPPFAPRPNEHGLRVGRKNR</sequence>
<dbReference type="InterPro" id="IPR008271">
    <property type="entry name" value="Ser/Thr_kinase_AS"/>
</dbReference>
<comment type="cofactor">
    <cofactor evidence="1">
        <name>Mg(2+)</name>
        <dbReference type="ChEBI" id="CHEBI:18420"/>
    </cofactor>
</comment>
<comment type="caution">
    <text evidence="11">The sequence shown here is derived from an EMBL/GenBank/DDBJ whole genome shotgun (WGS) entry which is preliminary data.</text>
</comment>
<dbReference type="Gene3D" id="1.10.510.10">
    <property type="entry name" value="Transferase(Phosphotransferase) domain 1"/>
    <property type="match status" value="1"/>
</dbReference>
<gene>
    <name evidence="11" type="ORF">WR25_24898</name>
</gene>
<dbReference type="GO" id="GO:0005813">
    <property type="term" value="C:centrosome"/>
    <property type="evidence" value="ECO:0007669"/>
    <property type="project" value="TreeGrafter"/>
</dbReference>
<dbReference type="InterPro" id="IPR000719">
    <property type="entry name" value="Prot_kinase_dom"/>
</dbReference>
<evidence type="ECO:0000313" key="12">
    <source>
        <dbReference type="Proteomes" id="UP000218231"/>
    </source>
</evidence>
<dbReference type="AlphaFoldDB" id="A0A2A2KST5"/>
<keyword evidence="4 8" id="KW-0547">Nucleotide-binding</keyword>
<dbReference type="InterPro" id="IPR011009">
    <property type="entry name" value="Kinase-like_dom_sf"/>
</dbReference>
<evidence type="ECO:0000256" key="5">
    <source>
        <dbReference type="ARBA" id="ARBA00022777"/>
    </source>
</evidence>
<dbReference type="GO" id="GO:0005634">
    <property type="term" value="C:nucleus"/>
    <property type="evidence" value="ECO:0007669"/>
    <property type="project" value="TreeGrafter"/>
</dbReference>
<evidence type="ECO:0000256" key="8">
    <source>
        <dbReference type="PROSITE-ProRule" id="PRU10141"/>
    </source>
</evidence>
<dbReference type="FunFam" id="1.10.510.10:FF:000571">
    <property type="entry name" value="Maternal embryonic leucine zipper kinase"/>
    <property type="match status" value="1"/>
</dbReference>
<feature type="domain" description="Protein kinase" evidence="10">
    <location>
        <begin position="34"/>
        <end position="244"/>
    </location>
</feature>
<keyword evidence="6 8" id="KW-0067">ATP-binding</keyword>
<dbReference type="STRING" id="2018661.A0A2A2KST5"/>
<dbReference type="FunFam" id="3.30.200.20:FF:000042">
    <property type="entry name" value="Aurora kinase A"/>
    <property type="match status" value="1"/>
</dbReference>
<dbReference type="GO" id="GO:0005524">
    <property type="term" value="F:ATP binding"/>
    <property type="evidence" value="ECO:0007669"/>
    <property type="project" value="UniProtKB-UniRule"/>
</dbReference>
<dbReference type="Pfam" id="PF00069">
    <property type="entry name" value="Pkinase"/>
    <property type="match status" value="1"/>
</dbReference>
<dbReference type="GO" id="GO:0000922">
    <property type="term" value="C:spindle pole"/>
    <property type="evidence" value="ECO:0007669"/>
    <property type="project" value="TreeGrafter"/>
</dbReference>
<name>A0A2A2KST5_9BILA</name>
<dbReference type="GO" id="GO:0007052">
    <property type="term" value="P:mitotic spindle organization"/>
    <property type="evidence" value="ECO:0007669"/>
    <property type="project" value="TreeGrafter"/>
</dbReference>
<dbReference type="PROSITE" id="PS00108">
    <property type="entry name" value="PROTEIN_KINASE_ST"/>
    <property type="match status" value="1"/>
</dbReference>
<dbReference type="PROSITE" id="PS50011">
    <property type="entry name" value="PROTEIN_KINASE_DOM"/>
    <property type="match status" value="1"/>
</dbReference>
<dbReference type="InterPro" id="IPR017441">
    <property type="entry name" value="Protein_kinase_ATP_BS"/>
</dbReference>
<evidence type="ECO:0000256" key="6">
    <source>
        <dbReference type="ARBA" id="ARBA00022840"/>
    </source>
</evidence>
<keyword evidence="3" id="KW-0808">Transferase</keyword>
<protein>
    <recommendedName>
        <fullName evidence="10">Protein kinase domain-containing protein</fullName>
    </recommendedName>
</protein>